<feature type="region of interest" description="Disordered" evidence="1">
    <location>
        <begin position="40"/>
        <end position="61"/>
    </location>
</feature>
<dbReference type="Gramene" id="Psat05G0677900-T1">
    <property type="protein sequence ID" value="KAI5411834.1"/>
    <property type="gene ID" value="KIW84_056779"/>
</dbReference>
<dbReference type="EMBL" id="JAMSHJ010000005">
    <property type="protein sequence ID" value="KAI5411834.1"/>
    <property type="molecule type" value="Genomic_DNA"/>
</dbReference>
<keyword evidence="3" id="KW-1185">Reference proteome</keyword>
<evidence type="ECO:0000313" key="3">
    <source>
        <dbReference type="Proteomes" id="UP001058974"/>
    </source>
</evidence>
<proteinExistence type="predicted"/>
<evidence type="ECO:0000256" key="1">
    <source>
        <dbReference type="SAM" id="MobiDB-lite"/>
    </source>
</evidence>
<protein>
    <submittedName>
        <fullName evidence="2">Uncharacterized protein</fullName>
    </submittedName>
</protein>
<accession>A0A9D5ALV9</accession>
<dbReference type="OrthoDB" id="1162579at2759"/>
<evidence type="ECO:0000313" key="2">
    <source>
        <dbReference type="EMBL" id="KAI5411834.1"/>
    </source>
</evidence>
<comment type="caution">
    <text evidence="2">The sequence shown here is derived from an EMBL/GenBank/DDBJ whole genome shotgun (WGS) entry which is preliminary data.</text>
</comment>
<dbReference type="AlphaFoldDB" id="A0A9D5ALV9"/>
<gene>
    <name evidence="2" type="ORF">KIW84_056779</name>
</gene>
<sequence length="126" mass="13732">MAKKFHFLVQYKELVKNLRSTTTPKAAIVNHFSITKQTHLHTQGGDPLVGPGNQGSENPSEVLGNVEETIGKESVETACDETKKTIPLVTDTTTAEADMNVVDTVEYRSREGLVGQLGDGCDNVRF</sequence>
<reference evidence="2 3" key="1">
    <citation type="journal article" date="2022" name="Nat. Genet.">
        <title>Improved pea reference genome and pan-genome highlight genomic features and evolutionary characteristics.</title>
        <authorList>
            <person name="Yang T."/>
            <person name="Liu R."/>
            <person name="Luo Y."/>
            <person name="Hu S."/>
            <person name="Wang D."/>
            <person name="Wang C."/>
            <person name="Pandey M.K."/>
            <person name="Ge S."/>
            <person name="Xu Q."/>
            <person name="Li N."/>
            <person name="Li G."/>
            <person name="Huang Y."/>
            <person name="Saxena R.K."/>
            <person name="Ji Y."/>
            <person name="Li M."/>
            <person name="Yan X."/>
            <person name="He Y."/>
            <person name="Liu Y."/>
            <person name="Wang X."/>
            <person name="Xiang C."/>
            <person name="Varshney R.K."/>
            <person name="Ding H."/>
            <person name="Gao S."/>
            <person name="Zong X."/>
        </authorList>
    </citation>
    <scope>NUCLEOTIDE SEQUENCE [LARGE SCALE GENOMIC DNA]</scope>
    <source>
        <strain evidence="2 3">cv. Zhongwan 6</strain>
    </source>
</reference>
<organism evidence="2 3">
    <name type="scientific">Pisum sativum</name>
    <name type="common">Garden pea</name>
    <name type="synonym">Lathyrus oleraceus</name>
    <dbReference type="NCBI Taxonomy" id="3888"/>
    <lineage>
        <taxon>Eukaryota</taxon>
        <taxon>Viridiplantae</taxon>
        <taxon>Streptophyta</taxon>
        <taxon>Embryophyta</taxon>
        <taxon>Tracheophyta</taxon>
        <taxon>Spermatophyta</taxon>
        <taxon>Magnoliopsida</taxon>
        <taxon>eudicotyledons</taxon>
        <taxon>Gunneridae</taxon>
        <taxon>Pentapetalae</taxon>
        <taxon>rosids</taxon>
        <taxon>fabids</taxon>
        <taxon>Fabales</taxon>
        <taxon>Fabaceae</taxon>
        <taxon>Papilionoideae</taxon>
        <taxon>50 kb inversion clade</taxon>
        <taxon>NPAAA clade</taxon>
        <taxon>Hologalegina</taxon>
        <taxon>IRL clade</taxon>
        <taxon>Fabeae</taxon>
        <taxon>Lathyrus</taxon>
    </lineage>
</organism>
<name>A0A9D5ALV9_PEA</name>
<dbReference type="Proteomes" id="UP001058974">
    <property type="component" value="Chromosome 5"/>
</dbReference>